<dbReference type="AlphaFoldDB" id="A0A3P6Q8D3"/>
<dbReference type="OrthoDB" id="427280at2759"/>
<dbReference type="EMBL" id="UYRT01009634">
    <property type="protein sequence ID" value="VDK47806.1"/>
    <property type="molecule type" value="Genomic_DNA"/>
</dbReference>
<dbReference type="Gene3D" id="3.40.30.10">
    <property type="entry name" value="Glutaredoxin"/>
    <property type="match status" value="1"/>
</dbReference>
<accession>A0A3P6Q8D3</accession>
<reference evidence="1 2" key="1">
    <citation type="submission" date="2018-11" db="EMBL/GenBank/DDBJ databases">
        <authorList>
            <consortium name="Pathogen Informatics"/>
        </authorList>
    </citation>
    <scope>NUCLEOTIDE SEQUENCE [LARGE SCALE GENOMIC DNA]</scope>
</reference>
<gene>
    <name evidence="1" type="ORF">GPUH_LOCUS4871</name>
</gene>
<proteinExistence type="predicted"/>
<organism evidence="1 2">
    <name type="scientific">Gongylonema pulchrum</name>
    <dbReference type="NCBI Taxonomy" id="637853"/>
    <lineage>
        <taxon>Eukaryota</taxon>
        <taxon>Metazoa</taxon>
        <taxon>Ecdysozoa</taxon>
        <taxon>Nematoda</taxon>
        <taxon>Chromadorea</taxon>
        <taxon>Rhabditida</taxon>
        <taxon>Spirurina</taxon>
        <taxon>Spiruromorpha</taxon>
        <taxon>Spiruroidea</taxon>
        <taxon>Gongylonematidae</taxon>
        <taxon>Gongylonema</taxon>
    </lineage>
</organism>
<evidence type="ECO:0000313" key="2">
    <source>
        <dbReference type="Proteomes" id="UP000271098"/>
    </source>
</evidence>
<sequence>MKNVFEPHGFKYDGNYDTDKIKEFLLHDTDGLVGVRTQDNLDHFDRLPMIVVYAKIDYELDPKGSNYWRNRVLKVAKDFKRKAYFAISDRLHFSRVSTQANINKFPIRIPL</sequence>
<dbReference type="Proteomes" id="UP000271098">
    <property type="component" value="Unassembled WGS sequence"/>
</dbReference>
<keyword evidence="2" id="KW-1185">Reference proteome</keyword>
<evidence type="ECO:0000313" key="1">
    <source>
        <dbReference type="EMBL" id="VDK47806.1"/>
    </source>
</evidence>
<dbReference type="Pfam" id="PF13848">
    <property type="entry name" value="Thioredoxin_6"/>
    <property type="match status" value="1"/>
</dbReference>
<protein>
    <submittedName>
        <fullName evidence="1">Uncharacterized protein</fullName>
    </submittedName>
</protein>
<name>A0A3P6Q8D3_9BILA</name>